<dbReference type="Pfam" id="PF01558">
    <property type="entry name" value="POR"/>
    <property type="match status" value="1"/>
</dbReference>
<dbReference type="Pfam" id="PF20169">
    <property type="entry name" value="DUF6537"/>
    <property type="match status" value="1"/>
</dbReference>
<dbReference type="SUPFAM" id="SSF52518">
    <property type="entry name" value="Thiamin diphosphate-binding fold (THDP-binding)"/>
    <property type="match status" value="2"/>
</dbReference>
<dbReference type="EMBL" id="QWGP01000043">
    <property type="protein sequence ID" value="RHZ90908.1"/>
    <property type="molecule type" value="Genomic_DNA"/>
</dbReference>
<dbReference type="NCBIfam" id="NF009589">
    <property type="entry name" value="PRK13030.1"/>
    <property type="match status" value="1"/>
</dbReference>
<dbReference type="InterPro" id="IPR051457">
    <property type="entry name" value="2-oxoacid:Fd_oxidoreductase"/>
</dbReference>
<dbReference type="NCBIfam" id="NF009588">
    <property type="entry name" value="PRK13029.1"/>
    <property type="match status" value="1"/>
</dbReference>
<proteinExistence type="predicted"/>
<dbReference type="CDD" id="cd07034">
    <property type="entry name" value="TPP_PYR_PFOR_IOR-alpha_like"/>
    <property type="match status" value="1"/>
</dbReference>
<dbReference type="SUPFAM" id="SSF53323">
    <property type="entry name" value="Pyruvate-ferredoxin oxidoreductase, PFOR, domain III"/>
    <property type="match status" value="1"/>
</dbReference>
<name>A0AAX1UF04_CERSP</name>
<feature type="domain" description="DUF6537" evidence="4">
    <location>
        <begin position="918"/>
        <end position="1114"/>
    </location>
</feature>
<organism evidence="5 6">
    <name type="scientific">Cereibacter sphaeroides</name>
    <name type="common">Rhodobacter sphaeroides</name>
    <dbReference type="NCBI Taxonomy" id="1063"/>
    <lineage>
        <taxon>Bacteria</taxon>
        <taxon>Pseudomonadati</taxon>
        <taxon>Pseudomonadota</taxon>
        <taxon>Alphaproteobacteria</taxon>
        <taxon>Rhodobacterales</taxon>
        <taxon>Paracoccaceae</taxon>
        <taxon>Cereibacter</taxon>
    </lineage>
</organism>
<dbReference type="AlphaFoldDB" id="A0AAX1UF04"/>
<evidence type="ECO:0000256" key="1">
    <source>
        <dbReference type="ARBA" id="ARBA00023002"/>
    </source>
</evidence>
<evidence type="ECO:0000313" key="6">
    <source>
        <dbReference type="Proteomes" id="UP000266305"/>
    </source>
</evidence>
<evidence type="ECO:0000259" key="3">
    <source>
        <dbReference type="Pfam" id="PF02775"/>
    </source>
</evidence>
<feature type="domain" description="Thiamine pyrophosphate enzyme TPP-binding" evidence="3">
    <location>
        <begin position="456"/>
        <end position="526"/>
    </location>
</feature>
<protein>
    <submittedName>
        <fullName evidence="5">Indolepyruvate ferredoxin oxidoreductase family protein</fullName>
    </submittedName>
</protein>
<dbReference type="Gene3D" id="3.40.920.10">
    <property type="entry name" value="Pyruvate-ferredoxin oxidoreductase, PFOR, domain III"/>
    <property type="match status" value="1"/>
</dbReference>
<dbReference type="InterPro" id="IPR002880">
    <property type="entry name" value="Pyrv_Fd/Flavodoxin_OxRdtase_N"/>
</dbReference>
<dbReference type="Gene3D" id="3.40.50.970">
    <property type="match status" value="1"/>
</dbReference>
<feature type="domain" description="Pyruvate/ketoisovalerate oxidoreductase catalytic" evidence="2">
    <location>
        <begin position="710"/>
        <end position="896"/>
    </location>
</feature>
<dbReference type="GO" id="GO:0016625">
    <property type="term" value="F:oxidoreductase activity, acting on the aldehyde or oxo group of donors, iron-sulfur protein as acceptor"/>
    <property type="evidence" value="ECO:0007669"/>
    <property type="project" value="UniProtKB-ARBA"/>
</dbReference>
<dbReference type="InterPro" id="IPR019752">
    <property type="entry name" value="Pyrv/ketoisovalerate_OxRed_cat"/>
</dbReference>
<keyword evidence="1" id="KW-0560">Oxidoreductase</keyword>
<reference evidence="5 6" key="1">
    <citation type="submission" date="2018-08" db="EMBL/GenBank/DDBJ databases">
        <title>Draft genome sequence of Rhodobacter sphaeroides FY.</title>
        <authorList>
            <person name="Rayyan A."/>
            <person name="Meyer T.E."/>
            <person name="Kyndt J.A."/>
        </authorList>
    </citation>
    <scope>NUCLEOTIDE SEQUENCE [LARGE SCALE GENOMIC DNA]</scope>
    <source>
        <strain evidence="5 6">FY</strain>
    </source>
</reference>
<dbReference type="Pfam" id="PF02775">
    <property type="entry name" value="TPP_enzyme_C"/>
    <property type="match status" value="1"/>
</dbReference>
<evidence type="ECO:0000313" key="5">
    <source>
        <dbReference type="EMBL" id="RHZ90908.1"/>
    </source>
</evidence>
<dbReference type="RefSeq" id="WP_119001457.1">
    <property type="nucleotide sequence ID" value="NZ_QWGP01000043.1"/>
</dbReference>
<sequence length="1119" mass="120001">MTLHTRPEAPAPALTDRYTQASGRILASGAQALARLMIEQQRRDRADGLDTAGYVTGYRGSPLADFDGELARAGRFLSASAIRFQPGLNEDLAATAVWGSQQIDLSPGARHDGVFALWYGKGPGVDRSMDAIRHANAAGTHPRGGVLLLMGDDHGAVSSTFPHQSEQVLISAMVPILSPAGVEEYIDFGLAGFALSRFAGVWVGFKCQTDIVECTRSIDLPDPAARPALPDMTLPPGGLSIRWPDDKLAQEARLEVKMEAVRAFAAANGLDRILGAGAGARRGIVATGKAWRDLTGAFARAGISPEEAGLRLLKVGLVWPLVPATLERFAEGLEEILVIEEKRPVIEDQIRAQFYNRTGARPRIWGKTTPEGAPLISSTAELDPAGLVPVLAAFLRLPPIPLPEAPAPAPGLPFREPYFCSGCPHSVSTKLPDGSRATAGIGCSMLAVAMDRNVETFTQMGGEGANWIGHAPFTDERHVFVHMGDGTYFHSGLLAIRAAVAAGVNATYKILFNDAVAMTGGQTHDGALTVPAAVDQIRAEGVRELVVIAEEPGQWQGRLPAGVKVLHRDRLQAEQIRLREVEGVTCIIYDQVCAAEKRRRRKRGSHPGPAAQVMIHPGVCEGCGDCSVQSNCIAIEPLETDLGRKRQVNLSACNADLSCLKGFCPSFVTIEGGQRRPQLAPLPEALGQDLPPPAATTAGPAQALLLAGIGGTGVITVSAILAQAAHLDGLAVQVLNQTGLAQKNGAVMAHLRFATDARALHAPRIGLAEADAVLAFDSVAAAATKGLACIDPGRTRVVADRHVTPTAGFVRHSTAPREDTRAMDQLRSRAGARLETVPATELALRHFGDAIAANILLTGHAFQLGLIPLSEGAILQAIRMNGGAAERNLEAFRAGRLLAARPEAFAPAPPAAEPTVAELRDRLVRHLTEWQDARYAARFERLVDRAAARVQGWTGGEAFLRALMRGTHHVMAFKDEYEVARLHLDPAFHASVAREFEGDYRIAYHLSPPFPGRTDARTGRPAKLRFGPWMQHGFRLLARMKRLRGTPFDPFGQSSERRAERALRERYIRRMEDLLAALTPEDLPAATQEAEAVLAVRGFGPVKAGNLARWQAEWGDARA</sequence>
<gene>
    <name evidence="5" type="ORF">D1114_21815</name>
</gene>
<dbReference type="InterPro" id="IPR011766">
    <property type="entry name" value="TPP_enzyme_TPP-bd"/>
</dbReference>
<dbReference type="Proteomes" id="UP000266305">
    <property type="component" value="Unassembled WGS sequence"/>
</dbReference>
<evidence type="ECO:0000259" key="4">
    <source>
        <dbReference type="Pfam" id="PF20169"/>
    </source>
</evidence>
<dbReference type="PANTHER" id="PTHR48084:SF3">
    <property type="entry name" value="SUBUNIT OF PYRUVATE:FLAVODOXIN OXIDOREDUCTASE"/>
    <property type="match status" value="1"/>
</dbReference>
<dbReference type="PANTHER" id="PTHR48084">
    <property type="entry name" value="2-OXOGLUTARATE OXIDOREDUCTASE SUBUNIT KORB-RELATED"/>
    <property type="match status" value="1"/>
</dbReference>
<accession>A0AAX1UF04</accession>
<comment type="caution">
    <text evidence="5">The sequence shown here is derived from an EMBL/GenBank/DDBJ whole genome shotgun (WGS) entry which is preliminary data.</text>
</comment>
<dbReference type="InterPro" id="IPR029061">
    <property type="entry name" value="THDP-binding"/>
</dbReference>
<dbReference type="GO" id="GO:0030976">
    <property type="term" value="F:thiamine pyrophosphate binding"/>
    <property type="evidence" value="ECO:0007669"/>
    <property type="project" value="InterPro"/>
</dbReference>
<dbReference type="GO" id="GO:0045333">
    <property type="term" value="P:cellular respiration"/>
    <property type="evidence" value="ECO:0007669"/>
    <property type="project" value="UniProtKB-ARBA"/>
</dbReference>
<evidence type="ECO:0000259" key="2">
    <source>
        <dbReference type="Pfam" id="PF01558"/>
    </source>
</evidence>
<dbReference type="InterPro" id="IPR046667">
    <property type="entry name" value="DUF6537"/>
</dbReference>
<dbReference type="InterPro" id="IPR002869">
    <property type="entry name" value="Pyrv_flavodox_OxRed_cen"/>
</dbReference>
<dbReference type="GO" id="GO:0044281">
    <property type="term" value="P:small molecule metabolic process"/>
    <property type="evidence" value="ECO:0007669"/>
    <property type="project" value="UniProtKB-ARBA"/>
</dbReference>